<feature type="compositionally biased region" description="Polar residues" evidence="5">
    <location>
        <begin position="129"/>
        <end position="140"/>
    </location>
</feature>
<feature type="region of interest" description="Disordered" evidence="5">
    <location>
        <begin position="121"/>
        <end position="160"/>
    </location>
</feature>
<dbReference type="PANTHER" id="PTHR31109">
    <property type="entry name" value="PROTEIN FAM207A"/>
    <property type="match status" value="1"/>
</dbReference>
<comment type="caution">
    <text evidence="6">The sequence shown here is derived from an EMBL/GenBank/DDBJ whole genome shotgun (WGS) entry which is preliminary data.</text>
</comment>
<evidence type="ECO:0000313" key="6">
    <source>
        <dbReference type="EMBL" id="KAF5390313.1"/>
    </source>
</evidence>
<protein>
    <recommendedName>
        <fullName evidence="3">Ribosome biogenesis protein SLX9</fullName>
    </recommendedName>
</protein>
<dbReference type="GO" id="GO:0030686">
    <property type="term" value="C:90S preribosome"/>
    <property type="evidence" value="ECO:0007669"/>
    <property type="project" value="InterPro"/>
</dbReference>
<evidence type="ECO:0000256" key="3">
    <source>
        <dbReference type="ARBA" id="ARBA00021321"/>
    </source>
</evidence>
<reference evidence="6 7" key="1">
    <citation type="journal article" date="2020" name="ISME J.">
        <title>Uncovering the hidden diversity of litter-decomposition mechanisms in mushroom-forming fungi.</title>
        <authorList>
            <person name="Floudas D."/>
            <person name="Bentzer J."/>
            <person name="Ahren D."/>
            <person name="Johansson T."/>
            <person name="Persson P."/>
            <person name="Tunlid A."/>
        </authorList>
    </citation>
    <scope>NUCLEOTIDE SEQUENCE [LARGE SCALE GENOMIC DNA]</scope>
    <source>
        <strain evidence="6 7">CBS 406.79</strain>
    </source>
</reference>
<sequence length="199" mass="22537">MPKERSKRSALHNSSVKLRKTKRDLPEDGSAIEKMVDETRIKEPITEPAPTLRKKDKQQGKREAFLQRLELTQSPYSKSHQRRLKRRLREQIGHGLDDIRDALQSVDPTNVDLTKPKASDMHVDGEENPPQSISQAQVRSGQIGAGKGTTLSGSQRKKALKVERLRHPLILSNPRFSSNPFEAIRKHAQNTLIKHEAPP</sequence>
<dbReference type="GO" id="GO:0005730">
    <property type="term" value="C:nucleolus"/>
    <property type="evidence" value="ECO:0007669"/>
    <property type="project" value="UniProtKB-SubCell"/>
</dbReference>
<evidence type="ECO:0000313" key="7">
    <source>
        <dbReference type="Proteomes" id="UP000518752"/>
    </source>
</evidence>
<dbReference type="InterPro" id="IPR028160">
    <property type="entry name" value="Slx9-like"/>
</dbReference>
<evidence type="ECO:0000256" key="2">
    <source>
        <dbReference type="ARBA" id="ARBA00011022"/>
    </source>
</evidence>
<keyword evidence="7" id="KW-1185">Reference proteome</keyword>
<feature type="region of interest" description="Disordered" evidence="5">
    <location>
        <begin position="1"/>
        <end position="61"/>
    </location>
</feature>
<dbReference type="Proteomes" id="UP000518752">
    <property type="component" value="Unassembled WGS sequence"/>
</dbReference>
<comment type="subcellular location">
    <subcellularLocation>
        <location evidence="1">Nucleus</location>
        <location evidence="1">Nucleolus</location>
    </subcellularLocation>
</comment>
<organism evidence="6 7">
    <name type="scientific">Collybiopsis confluens</name>
    <dbReference type="NCBI Taxonomy" id="2823264"/>
    <lineage>
        <taxon>Eukaryota</taxon>
        <taxon>Fungi</taxon>
        <taxon>Dikarya</taxon>
        <taxon>Basidiomycota</taxon>
        <taxon>Agaricomycotina</taxon>
        <taxon>Agaricomycetes</taxon>
        <taxon>Agaricomycetidae</taxon>
        <taxon>Agaricales</taxon>
        <taxon>Marasmiineae</taxon>
        <taxon>Omphalotaceae</taxon>
        <taxon>Collybiopsis</taxon>
    </lineage>
</organism>
<feature type="compositionally biased region" description="Basic residues" evidence="5">
    <location>
        <begin position="1"/>
        <end position="10"/>
    </location>
</feature>
<name>A0A8H5HVR3_9AGAR</name>
<evidence type="ECO:0000256" key="4">
    <source>
        <dbReference type="ARBA" id="ARBA00023242"/>
    </source>
</evidence>
<dbReference type="GO" id="GO:0000462">
    <property type="term" value="P:maturation of SSU-rRNA from tricistronic rRNA transcript (SSU-rRNA, 5.8S rRNA, LSU-rRNA)"/>
    <property type="evidence" value="ECO:0007669"/>
    <property type="project" value="InterPro"/>
</dbReference>
<dbReference type="Pfam" id="PF15341">
    <property type="entry name" value="SLX9"/>
    <property type="match status" value="1"/>
</dbReference>
<dbReference type="GO" id="GO:0030688">
    <property type="term" value="C:preribosome, small subunit precursor"/>
    <property type="evidence" value="ECO:0007669"/>
    <property type="project" value="InterPro"/>
</dbReference>
<accession>A0A8H5HVR3</accession>
<proteinExistence type="inferred from homology"/>
<dbReference type="EMBL" id="JAACJN010000016">
    <property type="protein sequence ID" value="KAF5390313.1"/>
    <property type="molecule type" value="Genomic_DNA"/>
</dbReference>
<comment type="similarity">
    <text evidence="2">Belongs to the SLX9 family.</text>
</comment>
<dbReference type="PANTHER" id="PTHR31109:SF2">
    <property type="entry name" value="RIBOSOME BIOGENESIS PROTEIN SLX9 HOMOLOG"/>
    <property type="match status" value="1"/>
</dbReference>
<dbReference type="OrthoDB" id="18703at2759"/>
<keyword evidence="4" id="KW-0539">Nucleus</keyword>
<dbReference type="AlphaFoldDB" id="A0A8H5HVR3"/>
<evidence type="ECO:0000256" key="5">
    <source>
        <dbReference type="SAM" id="MobiDB-lite"/>
    </source>
</evidence>
<gene>
    <name evidence="6" type="ORF">D9757_002813</name>
</gene>
<feature type="compositionally biased region" description="Basic and acidic residues" evidence="5">
    <location>
        <begin position="34"/>
        <end position="45"/>
    </location>
</feature>
<evidence type="ECO:0000256" key="1">
    <source>
        <dbReference type="ARBA" id="ARBA00004604"/>
    </source>
</evidence>